<accession>A0A0D3IFI6</accession>
<sequence>MVLTAAVRGEPELLAGLSAPGLSVGAVAALSTTPRARRSLTGIARELCDTTRVAAPTLDGCPTRYRGTGLTYVLTPTTTGTCNVYAAPAAAVHAWHQDTVVVANAPTETLTVSAEAGSFENVVITAELAADKLTHVMAQYGRSIIVTNDGATRFTGGTSSTFNIDADGRFDLGTNTIEGAQEQTAIYVEEVCVNTLNIRAKNGAKVKVNVPSGCDGMVMDVEILGCGECDVGSVVEVVSASRVNFKGIQLLETTNTTASDYNGQSFRYTSSFPTYIDHLHLSTMGLNAKVSIEAPLEYINWCLLPGNDTDGYGTANFYGAWTNGKNCTTYDRGRWDLYSTAESSSDIQKDCGVKKAECDARSSERDPNTNTCEVVKSGTVTKEGTVFPFYTAPAAEAYAQCFLGAAGDAATRTLLSELAAGDTVLSDADTAARVIVNQHKIEDGKASLLITLMHARGSLALTPDHVLVLDGKFVPAREAHIGAALSNGAVIEAISHSRGGIINPITDTGKILAAAATGEPVVAATGNEWLADVMLSAYPKYTLSYALAAAFPAAVQAYYDGALEPLFTAAVPHLTKIKAAAPAPLVGVILVAGDAALAVGFAAYSLGLKGVATLAVIAAAAARKGKKP</sequence>
<reference evidence="1" key="2">
    <citation type="submission" date="2024-10" db="UniProtKB">
        <authorList>
            <consortium name="EnsemblProtists"/>
        </authorList>
    </citation>
    <scope>IDENTIFICATION</scope>
</reference>
<proteinExistence type="predicted"/>
<dbReference type="PaxDb" id="2903-EOD10021"/>
<dbReference type="GeneID" id="17256141"/>
<reference evidence="2" key="1">
    <citation type="journal article" date="2013" name="Nature">
        <title>Pan genome of the phytoplankton Emiliania underpins its global distribution.</title>
        <authorList>
            <person name="Read B.A."/>
            <person name="Kegel J."/>
            <person name="Klute M.J."/>
            <person name="Kuo A."/>
            <person name="Lefebvre S.C."/>
            <person name="Maumus F."/>
            <person name="Mayer C."/>
            <person name="Miller J."/>
            <person name="Monier A."/>
            <person name="Salamov A."/>
            <person name="Young J."/>
            <person name="Aguilar M."/>
            <person name="Claverie J.M."/>
            <person name="Frickenhaus S."/>
            <person name="Gonzalez K."/>
            <person name="Herman E.K."/>
            <person name="Lin Y.C."/>
            <person name="Napier J."/>
            <person name="Ogata H."/>
            <person name="Sarno A.F."/>
            <person name="Shmutz J."/>
            <person name="Schroeder D."/>
            <person name="de Vargas C."/>
            <person name="Verret F."/>
            <person name="von Dassow P."/>
            <person name="Valentin K."/>
            <person name="Van de Peer Y."/>
            <person name="Wheeler G."/>
            <person name="Dacks J.B."/>
            <person name="Delwiche C.F."/>
            <person name="Dyhrman S.T."/>
            <person name="Glockner G."/>
            <person name="John U."/>
            <person name="Richards T."/>
            <person name="Worden A.Z."/>
            <person name="Zhang X."/>
            <person name="Grigoriev I.V."/>
            <person name="Allen A.E."/>
            <person name="Bidle K."/>
            <person name="Borodovsky M."/>
            <person name="Bowler C."/>
            <person name="Brownlee C."/>
            <person name="Cock J.M."/>
            <person name="Elias M."/>
            <person name="Gladyshev V.N."/>
            <person name="Groth M."/>
            <person name="Guda C."/>
            <person name="Hadaegh A."/>
            <person name="Iglesias-Rodriguez M.D."/>
            <person name="Jenkins J."/>
            <person name="Jones B.M."/>
            <person name="Lawson T."/>
            <person name="Leese F."/>
            <person name="Lindquist E."/>
            <person name="Lobanov A."/>
            <person name="Lomsadze A."/>
            <person name="Malik S.B."/>
            <person name="Marsh M.E."/>
            <person name="Mackinder L."/>
            <person name="Mock T."/>
            <person name="Mueller-Roeber B."/>
            <person name="Pagarete A."/>
            <person name="Parker M."/>
            <person name="Probert I."/>
            <person name="Quesneville H."/>
            <person name="Raines C."/>
            <person name="Rensing S.A."/>
            <person name="Riano-Pachon D.M."/>
            <person name="Richier S."/>
            <person name="Rokitta S."/>
            <person name="Shiraiwa Y."/>
            <person name="Soanes D.M."/>
            <person name="van der Giezen M."/>
            <person name="Wahlund T.M."/>
            <person name="Williams B."/>
            <person name="Wilson W."/>
            <person name="Wolfe G."/>
            <person name="Wurch L.L."/>
        </authorList>
    </citation>
    <scope>NUCLEOTIDE SEQUENCE</scope>
</reference>
<dbReference type="KEGG" id="ehx:EMIHUDRAFT_452777"/>
<dbReference type="EnsemblProtists" id="EOD10021">
    <property type="protein sequence ID" value="EOD10021"/>
    <property type="gene ID" value="EMIHUDRAFT_452777"/>
</dbReference>
<name>A0A0D3IFI6_EMIH1</name>
<organism evidence="1 2">
    <name type="scientific">Emiliania huxleyi (strain CCMP1516)</name>
    <dbReference type="NCBI Taxonomy" id="280463"/>
    <lineage>
        <taxon>Eukaryota</taxon>
        <taxon>Haptista</taxon>
        <taxon>Haptophyta</taxon>
        <taxon>Prymnesiophyceae</taxon>
        <taxon>Isochrysidales</taxon>
        <taxon>Noelaerhabdaceae</taxon>
        <taxon>Emiliania</taxon>
    </lineage>
</organism>
<evidence type="ECO:0000313" key="2">
    <source>
        <dbReference type="Proteomes" id="UP000013827"/>
    </source>
</evidence>
<dbReference type="Proteomes" id="UP000013827">
    <property type="component" value="Unassembled WGS sequence"/>
</dbReference>
<evidence type="ECO:0008006" key="3">
    <source>
        <dbReference type="Google" id="ProtNLM"/>
    </source>
</evidence>
<dbReference type="AlphaFoldDB" id="A0A0D3IFI6"/>
<dbReference type="RefSeq" id="XP_005762450.1">
    <property type="nucleotide sequence ID" value="XM_005762393.1"/>
</dbReference>
<dbReference type="HOGENOM" id="CLU_435771_0_0_1"/>
<protein>
    <recommendedName>
        <fullName evidence="3">Hint domain-containing protein</fullName>
    </recommendedName>
</protein>
<evidence type="ECO:0000313" key="1">
    <source>
        <dbReference type="EnsemblProtists" id="EOD10021"/>
    </source>
</evidence>
<keyword evidence="2" id="KW-1185">Reference proteome</keyword>